<dbReference type="EMBL" id="JBBPHU010000004">
    <property type="protein sequence ID" value="KAK7518499.1"/>
    <property type="molecule type" value="Genomic_DNA"/>
</dbReference>
<evidence type="ECO:0008006" key="4">
    <source>
        <dbReference type="Google" id="ProtNLM"/>
    </source>
</evidence>
<feature type="transmembrane region" description="Helical" evidence="1">
    <location>
        <begin position="6"/>
        <end position="25"/>
    </location>
</feature>
<proteinExistence type="predicted"/>
<sequence>MSRVAVVVVVVVVVVSLLVLSPTIFRPCRRRTKLAAESDWTQLMTLYECIHWAMGEYLAKPGPCGSTIATARRPHHRERKRRALRPIRTPGIEASSLRQACPGVGGREPSTPFIHGSMFSNGTSCGVFPRI</sequence>
<reference evidence="2 3" key="1">
    <citation type="submission" date="2024-04" db="EMBL/GenBank/DDBJ databases">
        <title>Phyllosticta paracitricarpa is synonymous to the EU quarantine fungus P. citricarpa based on phylogenomic analyses.</title>
        <authorList>
            <consortium name="Lawrence Berkeley National Laboratory"/>
            <person name="Van Ingen-Buijs V.A."/>
            <person name="Van Westerhoven A.C."/>
            <person name="Haridas S."/>
            <person name="Skiadas P."/>
            <person name="Martin F."/>
            <person name="Groenewald J.Z."/>
            <person name="Crous P.W."/>
            <person name="Seidl M.F."/>
        </authorList>
    </citation>
    <scope>NUCLEOTIDE SEQUENCE [LARGE SCALE GENOMIC DNA]</scope>
    <source>
        <strain evidence="2 3">CBS 123371</strain>
    </source>
</reference>
<keyword evidence="1" id="KW-1133">Transmembrane helix</keyword>
<accession>A0ABR1KNI9</accession>
<name>A0ABR1KNI9_9PEZI</name>
<evidence type="ECO:0000256" key="1">
    <source>
        <dbReference type="SAM" id="Phobius"/>
    </source>
</evidence>
<comment type="caution">
    <text evidence="2">The sequence shown here is derived from an EMBL/GenBank/DDBJ whole genome shotgun (WGS) entry which is preliminary data.</text>
</comment>
<gene>
    <name evidence="2" type="ORF">IWZ03DRAFT_358800</name>
</gene>
<dbReference type="Proteomes" id="UP001363622">
    <property type="component" value="Unassembled WGS sequence"/>
</dbReference>
<keyword evidence="3" id="KW-1185">Reference proteome</keyword>
<keyword evidence="1" id="KW-0812">Transmembrane</keyword>
<evidence type="ECO:0000313" key="2">
    <source>
        <dbReference type="EMBL" id="KAK7518499.1"/>
    </source>
</evidence>
<organism evidence="2 3">
    <name type="scientific">Phyllosticta citriasiana</name>
    <dbReference type="NCBI Taxonomy" id="595635"/>
    <lineage>
        <taxon>Eukaryota</taxon>
        <taxon>Fungi</taxon>
        <taxon>Dikarya</taxon>
        <taxon>Ascomycota</taxon>
        <taxon>Pezizomycotina</taxon>
        <taxon>Dothideomycetes</taxon>
        <taxon>Dothideomycetes incertae sedis</taxon>
        <taxon>Botryosphaeriales</taxon>
        <taxon>Phyllostictaceae</taxon>
        <taxon>Phyllosticta</taxon>
    </lineage>
</organism>
<evidence type="ECO:0000313" key="3">
    <source>
        <dbReference type="Proteomes" id="UP001363622"/>
    </source>
</evidence>
<protein>
    <recommendedName>
        <fullName evidence="4">Secreted protein</fullName>
    </recommendedName>
</protein>
<keyword evidence="1" id="KW-0472">Membrane</keyword>